<dbReference type="EMBL" id="FN649742">
    <property type="protein sequence ID" value="CBN77249.1"/>
    <property type="molecule type" value="Genomic_DNA"/>
</dbReference>
<dbReference type="Proteomes" id="UP000002630">
    <property type="component" value="Linkage Group LG17"/>
</dbReference>
<keyword evidence="3" id="KW-1185">Reference proteome</keyword>
<sequence>MLEASARWGSGARGKEQISVPVCKVKYQPFREATRGGEKNRRLGGGLAGKGRRGHGAGEGGTSVGDHNRQQQEPQEKMFACHLHHYRRKKNIEKAGPRQGWQSFSAFHGSATAAPPEHSSGGERRTGTTTAAAVAACESPSEGRSAAGSVPQAPCDEGSGGSGVVTVGAGRRPTTGVEGAAAAAAAAVVAEPGCPPPIKRPRVER</sequence>
<protein>
    <submittedName>
        <fullName evidence="2">Uncharacterized protein</fullName>
    </submittedName>
</protein>
<feature type="region of interest" description="Disordered" evidence="1">
    <location>
        <begin position="33"/>
        <end position="73"/>
    </location>
</feature>
<evidence type="ECO:0000313" key="2">
    <source>
        <dbReference type="EMBL" id="CBN77249.1"/>
    </source>
</evidence>
<name>D8LM35_ECTSI</name>
<dbReference type="EMBL" id="FN648575">
    <property type="protein sequence ID" value="CBN77249.1"/>
    <property type="molecule type" value="Genomic_DNA"/>
</dbReference>
<reference evidence="2 3" key="1">
    <citation type="journal article" date="2010" name="Nature">
        <title>The Ectocarpus genome and the independent evolution of multicellularity in brown algae.</title>
        <authorList>
            <person name="Cock J.M."/>
            <person name="Sterck L."/>
            <person name="Rouze P."/>
            <person name="Scornet D."/>
            <person name="Allen A.E."/>
            <person name="Amoutzias G."/>
            <person name="Anthouard V."/>
            <person name="Artiguenave F."/>
            <person name="Aury J.M."/>
            <person name="Badger J.H."/>
            <person name="Beszteri B."/>
            <person name="Billiau K."/>
            <person name="Bonnet E."/>
            <person name="Bothwell J.H."/>
            <person name="Bowler C."/>
            <person name="Boyen C."/>
            <person name="Brownlee C."/>
            <person name="Carrano C.J."/>
            <person name="Charrier B."/>
            <person name="Cho G.Y."/>
            <person name="Coelho S.M."/>
            <person name="Collen J."/>
            <person name="Corre E."/>
            <person name="Da Silva C."/>
            <person name="Delage L."/>
            <person name="Delaroque N."/>
            <person name="Dittami S.M."/>
            <person name="Doulbeau S."/>
            <person name="Elias M."/>
            <person name="Farnham G."/>
            <person name="Gachon C.M."/>
            <person name="Gschloessl B."/>
            <person name="Heesch S."/>
            <person name="Jabbari K."/>
            <person name="Jubin C."/>
            <person name="Kawai H."/>
            <person name="Kimura K."/>
            <person name="Kloareg B."/>
            <person name="Kupper F.C."/>
            <person name="Lang D."/>
            <person name="Le Bail A."/>
            <person name="Leblanc C."/>
            <person name="Lerouge P."/>
            <person name="Lohr M."/>
            <person name="Lopez P.J."/>
            <person name="Martens C."/>
            <person name="Maumus F."/>
            <person name="Michel G."/>
            <person name="Miranda-Saavedra D."/>
            <person name="Morales J."/>
            <person name="Moreau H."/>
            <person name="Motomura T."/>
            <person name="Nagasato C."/>
            <person name="Napoli C.A."/>
            <person name="Nelson D.R."/>
            <person name="Nyvall-Collen P."/>
            <person name="Peters A.F."/>
            <person name="Pommier C."/>
            <person name="Potin P."/>
            <person name="Poulain J."/>
            <person name="Quesneville H."/>
            <person name="Read B."/>
            <person name="Rensing S.A."/>
            <person name="Ritter A."/>
            <person name="Rousvoal S."/>
            <person name="Samanta M."/>
            <person name="Samson G."/>
            <person name="Schroeder D.C."/>
            <person name="Segurens B."/>
            <person name="Strittmatter M."/>
            <person name="Tonon T."/>
            <person name="Tregear J.W."/>
            <person name="Valentin K."/>
            <person name="von Dassow P."/>
            <person name="Yamagishi T."/>
            <person name="Van de Peer Y."/>
            <person name="Wincker P."/>
        </authorList>
    </citation>
    <scope>NUCLEOTIDE SEQUENCE [LARGE SCALE GENOMIC DNA]</scope>
    <source>
        <strain evidence="3">Ec32 / CCAP1310/4</strain>
    </source>
</reference>
<evidence type="ECO:0000256" key="1">
    <source>
        <dbReference type="SAM" id="MobiDB-lite"/>
    </source>
</evidence>
<dbReference type="InParanoid" id="D8LM35"/>
<feature type="compositionally biased region" description="Low complexity" evidence="1">
    <location>
        <begin position="127"/>
        <end position="136"/>
    </location>
</feature>
<accession>D8LM35</accession>
<proteinExistence type="predicted"/>
<evidence type="ECO:0000313" key="3">
    <source>
        <dbReference type="Proteomes" id="UP000002630"/>
    </source>
</evidence>
<feature type="region of interest" description="Disordered" evidence="1">
    <location>
        <begin position="109"/>
        <end position="170"/>
    </location>
</feature>
<dbReference type="AlphaFoldDB" id="D8LM35"/>
<organism evidence="2 3">
    <name type="scientific">Ectocarpus siliculosus</name>
    <name type="common">Brown alga</name>
    <name type="synonym">Conferva siliculosa</name>
    <dbReference type="NCBI Taxonomy" id="2880"/>
    <lineage>
        <taxon>Eukaryota</taxon>
        <taxon>Sar</taxon>
        <taxon>Stramenopiles</taxon>
        <taxon>Ochrophyta</taxon>
        <taxon>PX clade</taxon>
        <taxon>Phaeophyceae</taxon>
        <taxon>Ectocarpales</taxon>
        <taxon>Ectocarpaceae</taxon>
        <taxon>Ectocarpus</taxon>
    </lineage>
</organism>
<gene>
    <name evidence="2" type="ORF">Esi_0038_0160</name>
</gene>